<evidence type="ECO:0000256" key="5">
    <source>
        <dbReference type="ARBA" id="ARBA00022475"/>
    </source>
</evidence>
<evidence type="ECO:0000256" key="4">
    <source>
        <dbReference type="ARBA" id="ARBA00022448"/>
    </source>
</evidence>
<comment type="subcellular location">
    <subcellularLocation>
        <location evidence="1">Cell membrane</location>
        <topology evidence="1">Multi-pass membrane protein</topology>
    </subcellularLocation>
</comment>
<comment type="similarity">
    <text evidence="2 12">Belongs to the type III secretion exporter family.</text>
</comment>
<accession>A0A1D8GBI5</accession>
<dbReference type="PRINTS" id="PR00950">
    <property type="entry name" value="TYPE3IMSPROT"/>
</dbReference>
<feature type="transmembrane region" description="Helical" evidence="12">
    <location>
        <begin position="151"/>
        <end position="173"/>
    </location>
</feature>
<reference evidence="13 14" key="1">
    <citation type="submission" date="2016-09" db="EMBL/GenBank/DDBJ databases">
        <title>Genomic analysis reveals versatility of anaerobic energy metabolism of Geosporobacter ferrireducens IRF9 of phylum Firmicutes.</title>
        <authorList>
            <person name="Kim S.-J."/>
        </authorList>
    </citation>
    <scope>NUCLEOTIDE SEQUENCE [LARGE SCALE GENOMIC DNA]</scope>
    <source>
        <strain evidence="13 14">IRF9</strain>
    </source>
</reference>
<evidence type="ECO:0000256" key="10">
    <source>
        <dbReference type="ARBA" id="ARBA00023136"/>
    </source>
</evidence>
<keyword evidence="10 12" id="KW-0472">Membrane</keyword>
<evidence type="ECO:0000256" key="7">
    <source>
        <dbReference type="ARBA" id="ARBA00022795"/>
    </source>
</evidence>
<dbReference type="KEGG" id="gfe:Gferi_00880"/>
<dbReference type="GO" id="GO:0005886">
    <property type="term" value="C:plasma membrane"/>
    <property type="evidence" value="ECO:0007669"/>
    <property type="project" value="UniProtKB-SubCell"/>
</dbReference>
<gene>
    <name evidence="12" type="primary">flhB</name>
    <name evidence="13" type="ORF">Gferi_00880</name>
</gene>
<feature type="transmembrane region" description="Helical" evidence="12">
    <location>
        <begin position="81"/>
        <end position="102"/>
    </location>
</feature>
<proteinExistence type="inferred from homology"/>
<evidence type="ECO:0000313" key="13">
    <source>
        <dbReference type="EMBL" id="AOT68264.1"/>
    </source>
</evidence>
<dbReference type="PANTHER" id="PTHR30531">
    <property type="entry name" value="FLAGELLAR BIOSYNTHETIC PROTEIN FLHB"/>
    <property type="match status" value="1"/>
</dbReference>
<keyword evidence="13" id="KW-0966">Cell projection</keyword>
<dbReference type="SUPFAM" id="SSF160544">
    <property type="entry name" value="EscU C-terminal domain-like"/>
    <property type="match status" value="1"/>
</dbReference>
<dbReference type="InterPro" id="IPR006136">
    <property type="entry name" value="FlhB"/>
</dbReference>
<keyword evidence="9 12" id="KW-1133">Transmembrane helix</keyword>
<evidence type="ECO:0000256" key="6">
    <source>
        <dbReference type="ARBA" id="ARBA00022692"/>
    </source>
</evidence>
<keyword evidence="7 12" id="KW-1005">Bacterial flagellum biogenesis</keyword>
<dbReference type="Gene3D" id="6.10.250.2080">
    <property type="match status" value="1"/>
</dbReference>
<evidence type="ECO:0000256" key="1">
    <source>
        <dbReference type="ARBA" id="ARBA00004651"/>
    </source>
</evidence>
<keyword evidence="13" id="KW-0969">Cilium</keyword>
<protein>
    <recommendedName>
        <fullName evidence="3 12">Flagellar biosynthetic protein FlhB</fullName>
    </recommendedName>
</protein>
<evidence type="ECO:0000256" key="9">
    <source>
        <dbReference type="ARBA" id="ARBA00022989"/>
    </source>
</evidence>
<feature type="transmembrane region" description="Helical" evidence="12">
    <location>
        <begin position="193"/>
        <end position="219"/>
    </location>
</feature>
<dbReference type="InterPro" id="IPR029025">
    <property type="entry name" value="T3SS_substrate_exporter_C"/>
</dbReference>
<dbReference type="PANTHER" id="PTHR30531:SF12">
    <property type="entry name" value="FLAGELLAR BIOSYNTHETIC PROTEIN FLHB"/>
    <property type="match status" value="1"/>
</dbReference>
<dbReference type="GO" id="GO:0009306">
    <property type="term" value="P:protein secretion"/>
    <property type="evidence" value="ECO:0007669"/>
    <property type="project" value="InterPro"/>
</dbReference>
<dbReference type="RefSeq" id="WP_069973817.1">
    <property type="nucleotide sequence ID" value="NZ_CP017269.1"/>
</dbReference>
<dbReference type="OrthoDB" id="9807950at2"/>
<dbReference type="STRING" id="1424294.Gferi_00880"/>
<keyword evidence="13" id="KW-0282">Flagellum</keyword>
<dbReference type="EMBL" id="CP017269">
    <property type="protein sequence ID" value="AOT68264.1"/>
    <property type="molecule type" value="Genomic_DNA"/>
</dbReference>
<name>A0A1D8GBI5_9FIRM</name>
<keyword evidence="14" id="KW-1185">Reference proteome</keyword>
<dbReference type="InterPro" id="IPR006135">
    <property type="entry name" value="T3SS_substrate_exporter"/>
</dbReference>
<dbReference type="NCBIfam" id="TIGR00328">
    <property type="entry name" value="flhB"/>
    <property type="match status" value="1"/>
</dbReference>
<comment type="function">
    <text evidence="12">Required for formation of the rod structure in the basal body of the flagellar apparatus. Together with FliI and FliH, may constitute the export apparatus of flagellin.</text>
</comment>
<evidence type="ECO:0000256" key="2">
    <source>
        <dbReference type="ARBA" id="ARBA00010690"/>
    </source>
</evidence>
<keyword evidence="11 12" id="KW-1006">Bacterial flagellum protein export</keyword>
<evidence type="ECO:0000256" key="8">
    <source>
        <dbReference type="ARBA" id="ARBA00022927"/>
    </source>
</evidence>
<evidence type="ECO:0000313" key="14">
    <source>
        <dbReference type="Proteomes" id="UP000095743"/>
    </source>
</evidence>
<organism evidence="13 14">
    <name type="scientific">Geosporobacter ferrireducens</name>
    <dbReference type="NCBI Taxonomy" id="1424294"/>
    <lineage>
        <taxon>Bacteria</taxon>
        <taxon>Bacillati</taxon>
        <taxon>Bacillota</taxon>
        <taxon>Clostridia</taxon>
        <taxon>Peptostreptococcales</taxon>
        <taxon>Thermotaleaceae</taxon>
        <taxon>Geosporobacter</taxon>
    </lineage>
</organism>
<evidence type="ECO:0000256" key="3">
    <source>
        <dbReference type="ARBA" id="ARBA00021622"/>
    </source>
</evidence>
<dbReference type="AlphaFoldDB" id="A0A1D8GBI5"/>
<feature type="transmembrane region" description="Helical" evidence="12">
    <location>
        <begin position="39"/>
        <end position="60"/>
    </location>
</feature>
<keyword evidence="4 12" id="KW-0813">Transport</keyword>
<dbReference type="Gene3D" id="3.40.1690.10">
    <property type="entry name" value="secretion proteins EscU"/>
    <property type="match status" value="1"/>
</dbReference>
<dbReference type="GO" id="GO:0044780">
    <property type="term" value="P:bacterial-type flagellum assembly"/>
    <property type="evidence" value="ECO:0007669"/>
    <property type="project" value="InterPro"/>
</dbReference>
<dbReference type="Pfam" id="PF01312">
    <property type="entry name" value="Bac_export_2"/>
    <property type="match status" value="1"/>
</dbReference>
<keyword evidence="5 12" id="KW-1003">Cell membrane</keyword>
<dbReference type="Proteomes" id="UP000095743">
    <property type="component" value="Chromosome"/>
</dbReference>
<keyword evidence="6 12" id="KW-0812">Transmembrane</keyword>
<evidence type="ECO:0000256" key="11">
    <source>
        <dbReference type="ARBA" id="ARBA00023225"/>
    </source>
</evidence>
<evidence type="ECO:0000256" key="12">
    <source>
        <dbReference type="RuleBase" id="RU364091"/>
    </source>
</evidence>
<keyword evidence="8 12" id="KW-0653">Protein transport</keyword>
<sequence>MTLFHIDLQLFTGEKTEKATPKRKKEAREKGQVLQSKEINSALILLFTFLALFLLGKFIFHNLRLFTHNIFLNIVNTEDLFTVNGIHKMFILLVTVTAKLVIPIMGVAFLVGLLCSYTQVGFLFTTKTLGIKFDRINPINGFKKIFSKKTVVEFIKSLLKISVVGYVTFSYALKQSKEVLNILDMSIESIVGFIGNTTIQVAFRAAIVLILLAVMDYFFQKWEFENDLKMSKQEIKEEYKQTEGDPQIKSKIKEKQRQISMRRMMQDVPKADVIITNPTHYAVAIRYDSNLDAAPILLAKGVDLIAQNIKKAGNEHEIPIVENKLLARTIFYQVDIGANIPPDLYQAVAEVLAYVYQLKNIY</sequence>